<protein>
    <submittedName>
        <fullName evidence="9">Sugar ABC transporter permease</fullName>
    </submittedName>
</protein>
<dbReference type="PROSITE" id="PS50928">
    <property type="entry name" value="ABC_TM1"/>
    <property type="match status" value="1"/>
</dbReference>
<dbReference type="PANTHER" id="PTHR30193:SF37">
    <property type="entry name" value="INNER MEMBRANE ABC TRANSPORTER PERMEASE PROTEIN YCJO"/>
    <property type="match status" value="1"/>
</dbReference>
<dbReference type="SUPFAM" id="SSF161098">
    <property type="entry name" value="MetI-like"/>
    <property type="match status" value="1"/>
</dbReference>
<feature type="transmembrane region" description="Helical" evidence="7">
    <location>
        <begin position="110"/>
        <end position="130"/>
    </location>
</feature>
<evidence type="ECO:0000256" key="2">
    <source>
        <dbReference type="ARBA" id="ARBA00022448"/>
    </source>
</evidence>
<evidence type="ECO:0000256" key="1">
    <source>
        <dbReference type="ARBA" id="ARBA00004651"/>
    </source>
</evidence>
<dbReference type="RefSeq" id="WP_158321044.1">
    <property type="nucleotide sequence ID" value="NZ_BORB01000009.1"/>
</dbReference>
<evidence type="ECO:0000256" key="5">
    <source>
        <dbReference type="ARBA" id="ARBA00022989"/>
    </source>
</evidence>
<keyword evidence="6 7" id="KW-0472">Membrane</keyword>
<evidence type="ECO:0000313" key="10">
    <source>
        <dbReference type="Proteomes" id="UP000679950"/>
    </source>
</evidence>
<feature type="domain" description="ABC transmembrane type-1" evidence="8">
    <location>
        <begin position="72"/>
        <end position="285"/>
    </location>
</feature>
<evidence type="ECO:0000256" key="3">
    <source>
        <dbReference type="ARBA" id="ARBA00022475"/>
    </source>
</evidence>
<organism evidence="9 10">
    <name type="scientific">Lederbergia ruris</name>
    <dbReference type="NCBI Taxonomy" id="217495"/>
    <lineage>
        <taxon>Bacteria</taxon>
        <taxon>Bacillati</taxon>
        <taxon>Bacillota</taxon>
        <taxon>Bacilli</taxon>
        <taxon>Bacillales</taxon>
        <taxon>Bacillaceae</taxon>
        <taxon>Lederbergia</taxon>
    </lineage>
</organism>
<dbReference type="InterPro" id="IPR035906">
    <property type="entry name" value="MetI-like_sf"/>
</dbReference>
<comment type="similarity">
    <text evidence="7">Belongs to the binding-protein-dependent transport system permease family.</text>
</comment>
<keyword evidence="4 7" id="KW-0812">Transmembrane</keyword>
<evidence type="ECO:0000256" key="6">
    <source>
        <dbReference type="ARBA" id="ARBA00023136"/>
    </source>
</evidence>
<gene>
    <name evidence="9" type="ORF">J8TS2_14480</name>
</gene>
<keyword evidence="5 7" id="KW-1133">Transmembrane helix</keyword>
<dbReference type="InterPro" id="IPR000515">
    <property type="entry name" value="MetI-like"/>
</dbReference>
<dbReference type="Gene3D" id="1.10.3720.10">
    <property type="entry name" value="MetI-like"/>
    <property type="match status" value="1"/>
</dbReference>
<dbReference type="CDD" id="cd06261">
    <property type="entry name" value="TM_PBP2"/>
    <property type="match status" value="1"/>
</dbReference>
<dbReference type="Pfam" id="PF00528">
    <property type="entry name" value="BPD_transp_1"/>
    <property type="match status" value="1"/>
</dbReference>
<proteinExistence type="inferred from homology"/>
<comment type="subcellular location">
    <subcellularLocation>
        <location evidence="1 7">Cell membrane</location>
        <topology evidence="1 7">Multi-pass membrane protein</topology>
    </subcellularLocation>
</comment>
<accession>A0ABQ4KJ26</accession>
<sequence length="295" mass="33470">MNNLKMKMIPFFFIMPAVLLLIVFSFLPILVAAGISFTDMDLLGLADWSQINFTGFENYIELFKDEEFRQAIYNTFFYVIIGVPLAVGSSFIIAFLLNFVSNWLSSFFRVVFYMPSVTNIVAIAVIWGFLYNNEYGLFNYLLSLFDIGAVPWLESTSIAKLSLILLAVWKSNGVSMLIFLAALQSIPKMYYEAAEIDGANRWQKLTKITIPSVSFATFFVVVTTMIGWFQFFEEPFVMTQGGPLNSTNSMALFVYQEGFQYNEFGYGAAASFVLFAIIIVVTIVQFKIRKIEQNG</sequence>
<evidence type="ECO:0000259" key="8">
    <source>
        <dbReference type="PROSITE" id="PS50928"/>
    </source>
</evidence>
<evidence type="ECO:0000313" key="9">
    <source>
        <dbReference type="EMBL" id="GIN57129.1"/>
    </source>
</evidence>
<evidence type="ECO:0000256" key="7">
    <source>
        <dbReference type="RuleBase" id="RU363032"/>
    </source>
</evidence>
<reference evidence="9 10" key="1">
    <citation type="submission" date="2021-03" db="EMBL/GenBank/DDBJ databases">
        <title>Antimicrobial resistance genes in bacteria isolated from Japanese honey, and their potential for conferring macrolide and lincosamide resistance in the American foulbrood pathogen Paenibacillus larvae.</title>
        <authorList>
            <person name="Okamoto M."/>
            <person name="Kumagai M."/>
            <person name="Kanamori H."/>
            <person name="Takamatsu D."/>
        </authorList>
    </citation>
    <scope>NUCLEOTIDE SEQUENCE [LARGE SCALE GENOMIC DNA]</scope>
    <source>
        <strain evidence="9 10">J8TS2</strain>
    </source>
</reference>
<evidence type="ECO:0000256" key="4">
    <source>
        <dbReference type="ARBA" id="ARBA00022692"/>
    </source>
</evidence>
<dbReference type="PANTHER" id="PTHR30193">
    <property type="entry name" value="ABC TRANSPORTER PERMEASE PROTEIN"/>
    <property type="match status" value="1"/>
</dbReference>
<dbReference type="SUPFAM" id="SSF160964">
    <property type="entry name" value="MalF N-terminal region-like"/>
    <property type="match status" value="1"/>
</dbReference>
<dbReference type="Proteomes" id="UP000679950">
    <property type="component" value="Unassembled WGS sequence"/>
</dbReference>
<comment type="caution">
    <text evidence="9">The sequence shown here is derived from an EMBL/GenBank/DDBJ whole genome shotgun (WGS) entry which is preliminary data.</text>
</comment>
<keyword evidence="3" id="KW-1003">Cell membrane</keyword>
<dbReference type="InterPro" id="IPR051393">
    <property type="entry name" value="ABC_transporter_permease"/>
</dbReference>
<keyword evidence="2 7" id="KW-0813">Transport</keyword>
<keyword evidence="10" id="KW-1185">Reference proteome</keyword>
<feature type="transmembrane region" description="Helical" evidence="7">
    <location>
        <begin position="208"/>
        <end position="229"/>
    </location>
</feature>
<feature type="transmembrane region" description="Helical" evidence="7">
    <location>
        <begin position="264"/>
        <end position="284"/>
    </location>
</feature>
<feature type="transmembrane region" description="Helical" evidence="7">
    <location>
        <begin position="76"/>
        <end position="98"/>
    </location>
</feature>
<dbReference type="EMBL" id="BORB01000009">
    <property type="protein sequence ID" value="GIN57129.1"/>
    <property type="molecule type" value="Genomic_DNA"/>
</dbReference>
<feature type="transmembrane region" description="Helical" evidence="7">
    <location>
        <begin position="161"/>
        <end position="183"/>
    </location>
</feature>
<name>A0ABQ4KJ26_9BACI</name>